<dbReference type="InterPro" id="IPR027417">
    <property type="entry name" value="P-loop_NTPase"/>
</dbReference>
<dbReference type="Pfam" id="PF02367">
    <property type="entry name" value="TsaE"/>
    <property type="match status" value="1"/>
</dbReference>
<dbReference type="SUPFAM" id="SSF52540">
    <property type="entry name" value="P-loop containing nucleoside triphosphate hydrolases"/>
    <property type="match status" value="1"/>
</dbReference>
<evidence type="ECO:0000256" key="3">
    <source>
        <dbReference type="ARBA" id="ARBA00019010"/>
    </source>
</evidence>
<evidence type="ECO:0000259" key="11">
    <source>
        <dbReference type="Pfam" id="PF01636"/>
    </source>
</evidence>
<keyword evidence="9" id="KW-0460">Magnesium</keyword>
<comment type="similarity">
    <text evidence="2">Belongs to the TsaE family.</text>
</comment>
<evidence type="ECO:0000256" key="7">
    <source>
        <dbReference type="ARBA" id="ARBA00022741"/>
    </source>
</evidence>
<dbReference type="PANTHER" id="PTHR33540">
    <property type="entry name" value="TRNA THREONYLCARBAMOYLADENOSINE BIOSYNTHESIS PROTEIN TSAE"/>
    <property type="match status" value="1"/>
</dbReference>
<keyword evidence="4" id="KW-0963">Cytoplasm</keyword>
<dbReference type="KEGG" id="pami:JCM7686_3442"/>
<dbReference type="PANTHER" id="PTHR33540:SF2">
    <property type="entry name" value="TRNA THREONYLCARBAMOYLADENOSINE BIOSYNTHESIS PROTEIN TSAE"/>
    <property type="match status" value="1"/>
</dbReference>
<dbReference type="Pfam" id="PF01636">
    <property type="entry name" value="APH"/>
    <property type="match status" value="1"/>
</dbReference>
<evidence type="ECO:0000256" key="1">
    <source>
        <dbReference type="ARBA" id="ARBA00004496"/>
    </source>
</evidence>
<dbReference type="Gene3D" id="3.30.200.20">
    <property type="entry name" value="Phosphorylase Kinase, domain 1"/>
    <property type="match status" value="1"/>
</dbReference>
<evidence type="ECO:0000256" key="10">
    <source>
        <dbReference type="ARBA" id="ARBA00032441"/>
    </source>
</evidence>
<evidence type="ECO:0000256" key="2">
    <source>
        <dbReference type="ARBA" id="ARBA00007599"/>
    </source>
</evidence>
<dbReference type="eggNOG" id="COG0802">
    <property type="taxonomic scope" value="Bacteria"/>
</dbReference>
<evidence type="ECO:0000256" key="6">
    <source>
        <dbReference type="ARBA" id="ARBA00022723"/>
    </source>
</evidence>
<name>S5XYU9_PARAH</name>
<keyword evidence="5" id="KW-0819">tRNA processing</keyword>
<dbReference type="Proteomes" id="UP000015480">
    <property type="component" value="Chromosome"/>
</dbReference>
<keyword evidence="8" id="KW-0067">ATP-binding</keyword>
<keyword evidence="13" id="KW-1185">Reference proteome</keyword>
<gene>
    <name evidence="12" type="ORF">JCM7686_3442</name>
</gene>
<dbReference type="eggNOG" id="COG3178">
    <property type="taxonomic scope" value="Bacteria"/>
</dbReference>
<feature type="domain" description="Aminoglycoside phosphotransferase" evidence="11">
    <location>
        <begin position="204"/>
        <end position="431"/>
    </location>
</feature>
<organism evidence="12 13">
    <name type="scientific">Paracoccus aminophilus JCM 7686</name>
    <dbReference type="NCBI Taxonomy" id="1367847"/>
    <lineage>
        <taxon>Bacteria</taxon>
        <taxon>Pseudomonadati</taxon>
        <taxon>Pseudomonadota</taxon>
        <taxon>Alphaproteobacteria</taxon>
        <taxon>Rhodobacterales</taxon>
        <taxon>Paracoccaceae</taxon>
        <taxon>Paracoccus</taxon>
    </lineage>
</organism>
<dbReference type="GO" id="GO:0046872">
    <property type="term" value="F:metal ion binding"/>
    <property type="evidence" value="ECO:0007669"/>
    <property type="project" value="UniProtKB-KW"/>
</dbReference>
<dbReference type="Gene3D" id="3.90.1200.10">
    <property type="match status" value="1"/>
</dbReference>
<dbReference type="GO" id="GO:0005524">
    <property type="term" value="F:ATP binding"/>
    <property type="evidence" value="ECO:0007669"/>
    <property type="project" value="UniProtKB-KW"/>
</dbReference>
<evidence type="ECO:0000313" key="12">
    <source>
        <dbReference type="EMBL" id="AGT10477.1"/>
    </source>
</evidence>
<dbReference type="GO" id="GO:0002949">
    <property type="term" value="P:tRNA threonylcarbamoyladenosine modification"/>
    <property type="evidence" value="ECO:0007669"/>
    <property type="project" value="InterPro"/>
</dbReference>
<sequence length="516" mass="56417">MVMLTICHAGTIHTTYDGTGFLVSVETVSLKRHMTLLSTLHDVDEAMTSTLAHVFAAILSPGDTLALRGQVGSGKTHFARAFIRARQGDFAEDVPSPTFTLVQTYPDPMGTEIWHADLYRLGDIGELVELGLEDAMPEAITLIEWPEKGGDLPGALSLMIEPEAEDPDLRRITLTGDPVRWGMVPRLVEMAKLLHRAGWDEARIVPLAGDASARRYFRLTDRDRRAVLMDAAPGSCGAYVGMTQWLRHRDFGAPEILATNEPEGLLLLEDLGDDLVARVLEDNPALGPEIYARLTALLVDLHSYAPPDHLLRLDGEELARQVGLFAEWYPAAAGAPGKGTDVAEALLALHVKLCADVAPVLGLRDFHAENVIWRGAAPLGLLDFQDAVITHPAYDLVSGLQDARRDIPAEIEEAEIAHYIATSGSDPERFRAAYALLGAQRSLRIMGIFTRLCLRDGKPRYLAFMPRVWQMIRRNLAHPALGPLAAALGGIPEPTSEIIERIARQCPTLTTTRPAS</sequence>
<dbReference type="Gene3D" id="3.40.50.300">
    <property type="entry name" value="P-loop containing nucleotide triphosphate hydrolases"/>
    <property type="match status" value="1"/>
</dbReference>
<dbReference type="NCBIfam" id="TIGR00150">
    <property type="entry name" value="T6A_YjeE"/>
    <property type="match status" value="1"/>
</dbReference>
<dbReference type="SUPFAM" id="SSF56112">
    <property type="entry name" value="Protein kinase-like (PK-like)"/>
    <property type="match status" value="1"/>
</dbReference>
<dbReference type="GO" id="GO:0005737">
    <property type="term" value="C:cytoplasm"/>
    <property type="evidence" value="ECO:0007669"/>
    <property type="project" value="UniProtKB-SubCell"/>
</dbReference>
<keyword evidence="6" id="KW-0479">Metal-binding</keyword>
<reference evidence="12 13" key="1">
    <citation type="journal article" date="2014" name="BMC Genomics">
        <title>Architecture and functions of a multipartite genome of the methylotrophic bacterium Paracoccus aminophilus JCM 7686, containing primary and secondary chromids.</title>
        <authorList>
            <person name="Dziewit L."/>
            <person name="Czarnecki J."/>
            <person name="Wibberg D."/>
            <person name="Radlinska M."/>
            <person name="Mrozek P."/>
            <person name="Szymczak M."/>
            <person name="Schluter A."/>
            <person name="Puhler A."/>
            <person name="Bartosik D."/>
        </authorList>
    </citation>
    <scope>NUCLEOTIDE SEQUENCE [LARGE SCALE GENOMIC DNA]</scope>
    <source>
        <strain evidence="12">JCM 7686</strain>
    </source>
</reference>
<dbReference type="InterPro" id="IPR011009">
    <property type="entry name" value="Kinase-like_dom_sf"/>
</dbReference>
<dbReference type="EMBL" id="CP006650">
    <property type="protein sequence ID" value="AGT10477.1"/>
    <property type="molecule type" value="Genomic_DNA"/>
</dbReference>
<proteinExistence type="inferred from homology"/>
<dbReference type="InterPro" id="IPR002575">
    <property type="entry name" value="Aminoglycoside_PTrfase"/>
</dbReference>
<accession>S5XYU9</accession>
<evidence type="ECO:0000256" key="5">
    <source>
        <dbReference type="ARBA" id="ARBA00022694"/>
    </source>
</evidence>
<dbReference type="AlphaFoldDB" id="S5XYU9"/>
<keyword evidence="7" id="KW-0547">Nucleotide-binding</keyword>
<evidence type="ECO:0000256" key="9">
    <source>
        <dbReference type="ARBA" id="ARBA00022842"/>
    </source>
</evidence>
<dbReference type="InterPro" id="IPR003442">
    <property type="entry name" value="T6A_TsaE"/>
</dbReference>
<comment type="subcellular location">
    <subcellularLocation>
        <location evidence="1">Cytoplasm</location>
    </subcellularLocation>
</comment>
<dbReference type="STRING" id="1367847.JCM7686_3442"/>
<dbReference type="HOGENOM" id="CLU_021467_2_1_5"/>
<protein>
    <recommendedName>
        <fullName evidence="3">tRNA threonylcarbamoyladenosine biosynthesis protein TsaE</fullName>
    </recommendedName>
    <alternativeName>
        <fullName evidence="10">t(6)A37 threonylcarbamoyladenosine biosynthesis protein TsaE</fullName>
    </alternativeName>
</protein>
<evidence type="ECO:0000256" key="8">
    <source>
        <dbReference type="ARBA" id="ARBA00022840"/>
    </source>
</evidence>
<dbReference type="PATRIC" id="fig|1367847.3.peg.3475"/>
<evidence type="ECO:0000256" key="4">
    <source>
        <dbReference type="ARBA" id="ARBA00022490"/>
    </source>
</evidence>
<evidence type="ECO:0000313" key="13">
    <source>
        <dbReference type="Proteomes" id="UP000015480"/>
    </source>
</evidence>